<dbReference type="CDD" id="cd01650">
    <property type="entry name" value="RT_nLTR_like"/>
    <property type="match status" value="1"/>
</dbReference>
<dbReference type="PANTHER" id="PTHR31635">
    <property type="entry name" value="REVERSE TRANSCRIPTASE DOMAIN-CONTAINING PROTEIN-RELATED"/>
    <property type="match status" value="1"/>
</dbReference>
<evidence type="ECO:0000313" key="2">
    <source>
        <dbReference type="EMBL" id="CEP17731.1"/>
    </source>
</evidence>
<feature type="domain" description="Reverse transcriptase" evidence="1">
    <location>
        <begin position="541"/>
        <end position="827"/>
    </location>
</feature>
<dbReference type="Pfam" id="PF03372">
    <property type="entry name" value="Exo_endo_phos"/>
    <property type="match status" value="1"/>
</dbReference>
<gene>
    <name evidence="2" type="primary">PARPA_12030.1 scaffold 44831</name>
</gene>
<dbReference type="PANTHER" id="PTHR31635:SF196">
    <property type="entry name" value="REVERSE TRANSCRIPTASE DOMAIN-CONTAINING PROTEIN-RELATED"/>
    <property type="match status" value="1"/>
</dbReference>
<dbReference type="InterPro" id="IPR043502">
    <property type="entry name" value="DNA/RNA_pol_sf"/>
</dbReference>
<name>A0A0B7NGQ7_9FUNG</name>
<evidence type="ECO:0000313" key="3">
    <source>
        <dbReference type="Proteomes" id="UP000054107"/>
    </source>
</evidence>
<organism evidence="2 3">
    <name type="scientific">Parasitella parasitica</name>
    <dbReference type="NCBI Taxonomy" id="35722"/>
    <lineage>
        <taxon>Eukaryota</taxon>
        <taxon>Fungi</taxon>
        <taxon>Fungi incertae sedis</taxon>
        <taxon>Mucoromycota</taxon>
        <taxon>Mucoromycotina</taxon>
        <taxon>Mucoromycetes</taxon>
        <taxon>Mucorales</taxon>
        <taxon>Mucorineae</taxon>
        <taxon>Mucoraceae</taxon>
        <taxon>Parasitella</taxon>
    </lineage>
</organism>
<dbReference type="GO" id="GO:0003824">
    <property type="term" value="F:catalytic activity"/>
    <property type="evidence" value="ECO:0007669"/>
    <property type="project" value="InterPro"/>
</dbReference>
<dbReference type="InterPro" id="IPR005135">
    <property type="entry name" value="Endo/exonuclease/phosphatase"/>
</dbReference>
<dbReference type="Gene3D" id="3.60.10.10">
    <property type="entry name" value="Endonuclease/exonuclease/phosphatase"/>
    <property type="match status" value="1"/>
</dbReference>
<protein>
    <recommendedName>
        <fullName evidence="1">Reverse transcriptase domain-containing protein</fullName>
    </recommendedName>
</protein>
<dbReference type="Pfam" id="PF13966">
    <property type="entry name" value="zf-RVT"/>
    <property type="match status" value="1"/>
</dbReference>
<dbReference type="Pfam" id="PF00078">
    <property type="entry name" value="RVT_1"/>
    <property type="match status" value="1"/>
</dbReference>
<dbReference type="Proteomes" id="UP000054107">
    <property type="component" value="Unassembled WGS sequence"/>
</dbReference>
<sequence>MNSLNHITNIDAISSSTNSAYFSNTTSNPPDTSFIKLNIGSLNCRGLSKTSATSTRDHFIRYLRTRSLDLLALQETHASCSSLQALFHSQFQATASLWSPHCGLVSFSSDIAFSDTVISVCGRIISTTISHSSDAFDPFTATVVYFPASRPERFTFLSNLLSDYDFVFAPSPVRSVILGDFNYTYSNSSTYRNRQAPAAWLKYIDDHFINGITAPGASPSITFQRGTSQSCIDYVFLYADLTSAVQFDHCHTTFVQPAWSDHFLLSCHLRLYPPTDSSSASSVGQGLWRAHPRLASNSLFRRQLSDALSRCVHSLDGALSAAQKWELLKQTTATVAKSFSRRQAQTLSSAEDLLHRKRSGIQHKLDLDPSLRPTLQPMLSVVEEQLAALQQNIVENLALRSGIRWREKGETSAGFLKRTVSSRASRKLIPPLIHPATQRLCSSKEEMLDAAASYYGNLYSPDAIDMAAVNDLLDAIPRSARLSASDAQSLLDPITFEDLVEAFSRAPAKSSPGMDSLPYQLVRLIVLHPECREIALATFNNALSFSDIPPSWLESCITLLPKKGALDLLQNWRPISLINTDAKVFTRILSGRMIDTAAHLINPFQTGFVCGRFIADNGLFMKLVMEHARDTQSTNIGLLLDQEKAYDRVHPVYLRAVLLRFGFPQALVDCISHLFFDTNLVINVNGFLSPRVHQHRGLKQGDPISPILFNLAFEPLLRKILQDPFLPGFRLPSHTVPSANVKLLAYADDIVCLLSSPADLQRLQSHLQAYSAASNALVNFHKTEAISLSGSSRIYDSVWRDALLQQNITSWHDARSHSPIRYLGFPLHTSLAQRDSYLAQLLAKVQQGCLIHQQRGLSVRGRATVLNSLILSKLWHVLRVLSVPVSFLRSIQSVISEFINFRIFPRISFDTACSPRRHGGLGLINPDLQQCALQLRWLEPLLCQSTEQLSSHPSIVLPRLVGFLVSHLPTRPAPQPPPPSLDHRFCLLFPGRRPDFSSHLDSSWHLLFNALDRLPSDLSSTTISAATCLEIPLASLVLPTSPTIELPRSFRSLPASIAYTLDTANDYCMRPKHTLEFGSHPNLGKKFLRLVRSNHIKLVPFFVRTFIHSRFASMGRFPFAQVENHRVVDVSPFVDSLFPSPSTVPRFRIHRFSPKTFRQRCSAPAPHHSLLPPPLNPNLRPSWSAFWSLPISHSCRNVWYRYLHRKIPHKSLLNRFLPEVFPSPSCAICQHPLDSLDHFLFSCPSKLAVWHHIQRVYLGDLGSPFTSFDLHLILTTLCWRNPLDRSALLKLTQ</sequence>
<dbReference type="InterPro" id="IPR000477">
    <property type="entry name" value="RT_dom"/>
</dbReference>
<dbReference type="SUPFAM" id="SSF56672">
    <property type="entry name" value="DNA/RNA polymerases"/>
    <property type="match status" value="1"/>
</dbReference>
<reference evidence="2 3" key="1">
    <citation type="submission" date="2014-09" db="EMBL/GenBank/DDBJ databases">
        <authorList>
            <person name="Ellenberger Sabrina"/>
        </authorList>
    </citation>
    <scope>NUCLEOTIDE SEQUENCE [LARGE SCALE GENOMIC DNA]</scope>
    <source>
        <strain evidence="2 3">CBS 412.66</strain>
    </source>
</reference>
<keyword evidence="3" id="KW-1185">Reference proteome</keyword>
<dbReference type="STRING" id="35722.A0A0B7NGQ7"/>
<dbReference type="InterPro" id="IPR026960">
    <property type="entry name" value="RVT-Znf"/>
</dbReference>
<proteinExistence type="predicted"/>
<dbReference type="PROSITE" id="PS50878">
    <property type="entry name" value="RT_POL"/>
    <property type="match status" value="1"/>
</dbReference>
<dbReference type="OrthoDB" id="2288491at2759"/>
<accession>A0A0B7NGQ7</accession>
<dbReference type="SUPFAM" id="SSF56219">
    <property type="entry name" value="DNase I-like"/>
    <property type="match status" value="1"/>
</dbReference>
<dbReference type="EMBL" id="LN733720">
    <property type="protein sequence ID" value="CEP17731.1"/>
    <property type="molecule type" value="Genomic_DNA"/>
</dbReference>
<dbReference type="InterPro" id="IPR036691">
    <property type="entry name" value="Endo/exonu/phosph_ase_sf"/>
</dbReference>
<evidence type="ECO:0000259" key="1">
    <source>
        <dbReference type="PROSITE" id="PS50878"/>
    </source>
</evidence>